<evidence type="ECO:0000313" key="6">
    <source>
        <dbReference type="EMBL" id="MEH0639537.1"/>
    </source>
</evidence>
<name>A0ABU8B0R9_9ACTN</name>
<dbReference type="InterPro" id="IPR009057">
    <property type="entry name" value="Homeodomain-like_sf"/>
</dbReference>
<dbReference type="PANTHER" id="PTHR30055">
    <property type="entry name" value="HTH-TYPE TRANSCRIPTIONAL REGULATOR RUTR"/>
    <property type="match status" value="1"/>
</dbReference>
<feature type="DNA-binding region" description="H-T-H motif" evidence="4">
    <location>
        <begin position="41"/>
        <end position="60"/>
    </location>
</feature>
<dbReference type="Proteomes" id="UP001310290">
    <property type="component" value="Unassembled WGS sequence"/>
</dbReference>
<accession>A0ABU8B0R9</accession>
<keyword evidence="3" id="KW-0804">Transcription</keyword>
<evidence type="ECO:0000256" key="1">
    <source>
        <dbReference type="ARBA" id="ARBA00023015"/>
    </source>
</evidence>
<gene>
    <name evidence="6" type="ORF">QBA35_41055</name>
</gene>
<proteinExistence type="predicted"/>
<reference evidence="6" key="1">
    <citation type="submission" date="2023-04" db="EMBL/GenBank/DDBJ databases">
        <title>Genomic diversity of scab-causing Streptomyces spp. in the province of Quebec, Canada.</title>
        <authorList>
            <person name="Biessy A."/>
            <person name="Cadieux M."/>
            <person name="Ciotola M."/>
            <person name="Filion M."/>
        </authorList>
    </citation>
    <scope>NUCLEOTIDE SEQUENCE</scope>
    <source>
        <strain evidence="6">B21-115</strain>
    </source>
</reference>
<organism evidence="6 7">
    <name type="scientific">Streptomyces bottropensis</name>
    <dbReference type="NCBI Taxonomy" id="42235"/>
    <lineage>
        <taxon>Bacteria</taxon>
        <taxon>Bacillati</taxon>
        <taxon>Actinomycetota</taxon>
        <taxon>Actinomycetes</taxon>
        <taxon>Kitasatosporales</taxon>
        <taxon>Streptomycetaceae</taxon>
        <taxon>Streptomyces</taxon>
    </lineage>
</organism>
<evidence type="ECO:0000256" key="2">
    <source>
        <dbReference type="ARBA" id="ARBA00023125"/>
    </source>
</evidence>
<dbReference type="InterPro" id="IPR050109">
    <property type="entry name" value="HTH-type_TetR-like_transc_reg"/>
</dbReference>
<evidence type="ECO:0000256" key="3">
    <source>
        <dbReference type="ARBA" id="ARBA00023163"/>
    </source>
</evidence>
<comment type="caution">
    <text evidence="6">The sequence shown here is derived from an EMBL/GenBank/DDBJ whole genome shotgun (WGS) entry which is preliminary data.</text>
</comment>
<dbReference type="SUPFAM" id="SSF46689">
    <property type="entry name" value="Homeodomain-like"/>
    <property type="match status" value="1"/>
</dbReference>
<keyword evidence="1" id="KW-0805">Transcription regulation</keyword>
<evidence type="ECO:0000256" key="4">
    <source>
        <dbReference type="PROSITE-ProRule" id="PRU00335"/>
    </source>
</evidence>
<dbReference type="RefSeq" id="WP_005473412.1">
    <property type="nucleotide sequence ID" value="NZ_JARULZ010000003.1"/>
</dbReference>
<evidence type="ECO:0000259" key="5">
    <source>
        <dbReference type="PROSITE" id="PS50977"/>
    </source>
</evidence>
<dbReference type="EMBL" id="JARULZ010000003">
    <property type="protein sequence ID" value="MEH0639537.1"/>
    <property type="molecule type" value="Genomic_DNA"/>
</dbReference>
<feature type="domain" description="HTH tetR-type" evidence="5">
    <location>
        <begin position="18"/>
        <end position="78"/>
    </location>
</feature>
<dbReference type="PROSITE" id="PS50977">
    <property type="entry name" value="HTH_TETR_2"/>
    <property type="match status" value="1"/>
</dbReference>
<sequence>MDRNSELAIRPPLQERTRQAWTRILEAGAAIIEEGGYEAFTIAAVCERAKVAPRAIYDRTTSKEALFLAVYEHGLSRIRADEEVFDRDERWAGLDARTLVAEAVTEFAGIFERHAAFLKPMVLLSGAHSEVYRRASTYTAQMADRFTAVVLGAAHEITHPDPETAVRLCFSTVFASLMMRVGYGPEFATPAADTDAFVRHLTQTAVRYLFGGE</sequence>
<keyword evidence="7" id="KW-1185">Reference proteome</keyword>
<keyword evidence="2 4" id="KW-0238">DNA-binding</keyword>
<dbReference type="GeneID" id="96268374"/>
<dbReference type="InterPro" id="IPR001647">
    <property type="entry name" value="HTH_TetR"/>
</dbReference>
<dbReference type="Pfam" id="PF00440">
    <property type="entry name" value="TetR_N"/>
    <property type="match status" value="1"/>
</dbReference>
<protein>
    <submittedName>
        <fullName evidence="6">Helix-turn-helix domain containing protein</fullName>
    </submittedName>
</protein>
<evidence type="ECO:0000313" key="7">
    <source>
        <dbReference type="Proteomes" id="UP001310290"/>
    </source>
</evidence>
<dbReference type="Gene3D" id="1.10.357.10">
    <property type="entry name" value="Tetracycline Repressor, domain 2"/>
    <property type="match status" value="1"/>
</dbReference>
<dbReference type="PANTHER" id="PTHR30055:SF234">
    <property type="entry name" value="HTH-TYPE TRANSCRIPTIONAL REGULATOR BETI"/>
    <property type="match status" value="1"/>
</dbReference>